<dbReference type="FunFam" id="3.30.565.10:FF:000006">
    <property type="entry name" value="Sensor histidine kinase WalK"/>
    <property type="match status" value="1"/>
</dbReference>
<dbReference type="InterPro" id="IPR029016">
    <property type="entry name" value="GAF-like_dom_sf"/>
</dbReference>
<evidence type="ECO:0000256" key="7">
    <source>
        <dbReference type="ARBA" id="ARBA00022741"/>
    </source>
</evidence>
<dbReference type="SUPFAM" id="SSF55781">
    <property type="entry name" value="GAF domain-like"/>
    <property type="match status" value="1"/>
</dbReference>
<dbReference type="InterPro" id="IPR013655">
    <property type="entry name" value="PAS_fold_3"/>
</dbReference>
<evidence type="ECO:0000256" key="6">
    <source>
        <dbReference type="ARBA" id="ARBA00022692"/>
    </source>
</evidence>
<dbReference type="OrthoDB" id="1522284at2"/>
<evidence type="ECO:0000256" key="10">
    <source>
        <dbReference type="ARBA" id="ARBA00022989"/>
    </source>
</evidence>
<evidence type="ECO:0000259" key="15">
    <source>
        <dbReference type="PROSITE" id="PS50113"/>
    </source>
</evidence>
<dbReference type="InterPro" id="IPR050351">
    <property type="entry name" value="BphY/WalK/GraS-like"/>
</dbReference>
<keyword evidence="7" id="KW-0547">Nucleotide-binding</keyword>
<dbReference type="SMART" id="SM00065">
    <property type="entry name" value="GAF"/>
    <property type="match status" value="1"/>
</dbReference>
<dbReference type="InterPro" id="IPR001610">
    <property type="entry name" value="PAC"/>
</dbReference>
<keyword evidence="10" id="KW-1133">Transmembrane helix</keyword>
<dbReference type="GO" id="GO:0016020">
    <property type="term" value="C:membrane"/>
    <property type="evidence" value="ECO:0007669"/>
    <property type="project" value="UniProtKB-SubCell"/>
</dbReference>
<dbReference type="Gene3D" id="3.30.565.10">
    <property type="entry name" value="Histidine kinase-like ATPase, C-terminal domain"/>
    <property type="match status" value="1"/>
</dbReference>
<dbReference type="SUPFAM" id="SSF55874">
    <property type="entry name" value="ATPase domain of HSP90 chaperone/DNA topoisomerase II/histidine kinase"/>
    <property type="match status" value="1"/>
</dbReference>
<evidence type="ECO:0000313" key="17">
    <source>
        <dbReference type="Proteomes" id="UP000219452"/>
    </source>
</evidence>
<dbReference type="PANTHER" id="PTHR42878:SF7">
    <property type="entry name" value="SENSOR HISTIDINE KINASE GLRK"/>
    <property type="match status" value="1"/>
</dbReference>
<organism evidence="16 17">
    <name type="scientific">Spirosoma fluviale</name>
    <dbReference type="NCBI Taxonomy" id="1597977"/>
    <lineage>
        <taxon>Bacteria</taxon>
        <taxon>Pseudomonadati</taxon>
        <taxon>Bacteroidota</taxon>
        <taxon>Cytophagia</taxon>
        <taxon>Cytophagales</taxon>
        <taxon>Cytophagaceae</taxon>
        <taxon>Spirosoma</taxon>
    </lineage>
</organism>
<dbReference type="InterPro" id="IPR036890">
    <property type="entry name" value="HATPase_C_sf"/>
</dbReference>
<dbReference type="InterPro" id="IPR013767">
    <property type="entry name" value="PAS_fold"/>
</dbReference>
<dbReference type="EMBL" id="OCNH01000002">
    <property type="protein sequence ID" value="SOD90484.1"/>
    <property type="molecule type" value="Genomic_DNA"/>
</dbReference>
<accession>A0A286G680</accession>
<dbReference type="PROSITE" id="PS50112">
    <property type="entry name" value="PAS"/>
    <property type="match status" value="2"/>
</dbReference>
<protein>
    <recommendedName>
        <fullName evidence="3">histidine kinase</fullName>
        <ecNumber evidence="3">2.7.13.3</ecNumber>
    </recommendedName>
</protein>
<keyword evidence="12" id="KW-0472">Membrane</keyword>
<dbReference type="InterPro" id="IPR003018">
    <property type="entry name" value="GAF"/>
</dbReference>
<reference evidence="17" key="1">
    <citation type="submission" date="2017-09" db="EMBL/GenBank/DDBJ databases">
        <authorList>
            <person name="Varghese N."/>
            <person name="Submissions S."/>
        </authorList>
    </citation>
    <scope>NUCLEOTIDE SEQUENCE [LARGE SCALE GENOMIC DNA]</scope>
    <source>
        <strain evidence="17">DSM 29961</strain>
    </source>
</reference>
<dbReference type="Pfam" id="PF02518">
    <property type="entry name" value="HATPase_c"/>
    <property type="match status" value="1"/>
</dbReference>
<dbReference type="InterPro" id="IPR005467">
    <property type="entry name" value="His_kinase_dom"/>
</dbReference>
<evidence type="ECO:0000256" key="11">
    <source>
        <dbReference type="ARBA" id="ARBA00023012"/>
    </source>
</evidence>
<dbReference type="Pfam" id="PF01590">
    <property type="entry name" value="GAF"/>
    <property type="match status" value="1"/>
</dbReference>
<comment type="catalytic activity">
    <reaction evidence="1">
        <text>ATP + protein L-histidine = ADP + protein N-phospho-L-histidine.</text>
        <dbReference type="EC" id="2.7.13.3"/>
    </reaction>
</comment>
<dbReference type="GO" id="GO:0030295">
    <property type="term" value="F:protein kinase activator activity"/>
    <property type="evidence" value="ECO:0007669"/>
    <property type="project" value="TreeGrafter"/>
</dbReference>
<dbReference type="Proteomes" id="UP000219452">
    <property type="component" value="Unassembled WGS sequence"/>
</dbReference>
<dbReference type="SUPFAM" id="SSF47384">
    <property type="entry name" value="Homodimeric domain of signal transducing histidine kinase"/>
    <property type="match status" value="1"/>
</dbReference>
<name>A0A286G680_9BACT</name>
<comment type="subcellular location">
    <subcellularLocation>
        <location evidence="2">Membrane</location>
        <topology evidence="2">Multi-pass membrane protein</topology>
    </subcellularLocation>
</comment>
<feature type="domain" description="Histidine kinase" evidence="13">
    <location>
        <begin position="448"/>
        <end position="666"/>
    </location>
</feature>
<dbReference type="GO" id="GO:0000156">
    <property type="term" value="F:phosphorelay response regulator activity"/>
    <property type="evidence" value="ECO:0007669"/>
    <property type="project" value="TreeGrafter"/>
</dbReference>
<dbReference type="PRINTS" id="PR00344">
    <property type="entry name" value="BCTRLSENSOR"/>
</dbReference>
<dbReference type="Pfam" id="PF00512">
    <property type="entry name" value="HisKA"/>
    <property type="match status" value="1"/>
</dbReference>
<dbReference type="Gene3D" id="3.30.450.20">
    <property type="entry name" value="PAS domain"/>
    <property type="match status" value="2"/>
</dbReference>
<feature type="domain" description="PAS" evidence="14">
    <location>
        <begin position="305"/>
        <end position="381"/>
    </location>
</feature>
<dbReference type="GO" id="GO:0000155">
    <property type="term" value="F:phosphorelay sensor kinase activity"/>
    <property type="evidence" value="ECO:0007669"/>
    <property type="project" value="InterPro"/>
</dbReference>
<dbReference type="Gene3D" id="1.10.287.130">
    <property type="match status" value="1"/>
</dbReference>
<dbReference type="SUPFAM" id="SSF55785">
    <property type="entry name" value="PYP-like sensor domain (PAS domain)"/>
    <property type="match status" value="2"/>
</dbReference>
<keyword evidence="5" id="KW-0808">Transferase</keyword>
<feature type="domain" description="PAS" evidence="14">
    <location>
        <begin position="177"/>
        <end position="248"/>
    </location>
</feature>
<evidence type="ECO:0000256" key="1">
    <source>
        <dbReference type="ARBA" id="ARBA00000085"/>
    </source>
</evidence>
<evidence type="ECO:0000256" key="5">
    <source>
        <dbReference type="ARBA" id="ARBA00022679"/>
    </source>
</evidence>
<dbReference type="InterPro" id="IPR004358">
    <property type="entry name" value="Sig_transdc_His_kin-like_C"/>
</dbReference>
<dbReference type="Gene3D" id="3.30.450.40">
    <property type="match status" value="1"/>
</dbReference>
<dbReference type="PANTHER" id="PTHR42878">
    <property type="entry name" value="TWO-COMPONENT HISTIDINE KINASE"/>
    <property type="match status" value="1"/>
</dbReference>
<dbReference type="GO" id="GO:0007234">
    <property type="term" value="P:osmosensory signaling via phosphorelay pathway"/>
    <property type="evidence" value="ECO:0007669"/>
    <property type="project" value="TreeGrafter"/>
</dbReference>
<dbReference type="GO" id="GO:0006355">
    <property type="term" value="P:regulation of DNA-templated transcription"/>
    <property type="evidence" value="ECO:0007669"/>
    <property type="project" value="InterPro"/>
</dbReference>
<proteinExistence type="predicted"/>
<dbReference type="CDD" id="cd00082">
    <property type="entry name" value="HisKA"/>
    <property type="match status" value="1"/>
</dbReference>
<evidence type="ECO:0000259" key="13">
    <source>
        <dbReference type="PROSITE" id="PS50109"/>
    </source>
</evidence>
<keyword evidence="4" id="KW-0597">Phosphoprotein</keyword>
<evidence type="ECO:0000256" key="9">
    <source>
        <dbReference type="ARBA" id="ARBA00022840"/>
    </source>
</evidence>
<dbReference type="SMART" id="SM00091">
    <property type="entry name" value="PAS"/>
    <property type="match status" value="2"/>
</dbReference>
<dbReference type="PROSITE" id="PS50109">
    <property type="entry name" value="HIS_KIN"/>
    <property type="match status" value="1"/>
</dbReference>
<keyword evidence="8" id="KW-0418">Kinase</keyword>
<dbReference type="PROSITE" id="PS50113">
    <property type="entry name" value="PAC"/>
    <property type="match status" value="2"/>
</dbReference>
<keyword evidence="11" id="KW-0902">Two-component regulatory system</keyword>
<evidence type="ECO:0000256" key="4">
    <source>
        <dbReference type="ARBA" id="ARBA00022553"/>
    </source>
</evidence>
<evidence type="ECO:0000256" key="2">
    <source>
        <dbReference type="ARBA" id="ARBA00004141"/>
    </source>
</evidence>
<gene>
    <name evidence="16" type="ORF">SAMN06269250_3436</name>
</gene>
<evidence type="ECO:0000313" key="16">
    <source>
        <dbReference type="EMBL" id="SOD90484.1"/>
    </source>
</evidence>
<dbReference type="SMART" id="SM00388">
    <property type="entry name" value="HisKA"/>
    <property type="match status" value="1"/>
</dbReference>
<keyword evidence="9" id="KW-0067">ATP-binding</keyword>
<dbReference type="InterPro" id="IPR003594">
    <property type="entry name" value="HATPase_dom"/>
</dbReference>
<dbReference type="InterPro" id="IPR000700">
    <property type="entry name" value="PAS-assoc_C"/>
</dbReference>
<dbReference type="CDD" id="cd00075">
    <property type="entry name" value="HATPase"/>
    <property type="match status" value="1"/>
</dbReference>
<dbReference type="GO" id="GO:0005524">
    <property type="term" value="F:ATP binding"/>
    <property type="evidence" value="ECO:0007669"/>
    <property type="project" value="UniProtKB-KW"/>
</dbReference>
<dbReference type="EC" id="2.7.13.3" evidence="3"/>
<dbReference type="CDD" id="cd00130">
    <property type="entry name" value="PAS"/>
    <property type="match status" value="2"/>
</dbReference>
<dbReference type="InterPro" id="IPR000014">
    <property type="entry name" value="PAS"/>
</dbReference>
<evidence type="ECO:0000259" key="14">
    <source>
        <dbReference type="PROSITE" id="PS50112"/>
    </source>
</evidence>
<keyword evidence="17" id="KW-1185">Reference proteome</keyword>
<dbReference type="NCBIfam" id="TIGR00229">
    <property type="entry name" value="sensory_box"/>
    <property type="match status" value="2"/>
</dbReference>
<dbReference type="RefSeq" id="WP_097126963.1">
    <property type="nucleotide sequence ID" value="NZ_OCNH01000002.1"/>
</dbReference>
<dbReference type="InterPro" id="IPR036097">
    <property type="entry name" value="HisK_dim/P_sf"/>
</dbReference>
<keyword evidence="6" id="KW-0812">Transmembrane</keyword>
<dbReference type="Pfam" id="PF08447">
    <property type="entry name" value="PAS_3"/>
    <property type="match status" value="1"/>
</dbReference>
<feature type="domain" description="PAC" evidence="15">
    <location>
        <begin position="378"/>
        <end position="430"/>
    </location>
</feature>
<feature type="domain" description="PAC" evidence="15">
    <location>
        <begin position="249"/>
        <end position="304"/>
    </location>
</feature>
<evidence type="ECO:0000256" key="3">
    <source>
        <dbReference type="ARBA" id="ARBA00012438"/>
    </source>
</evidence>
<sequence length="666" mass="76157">MHTLTFQQPELDRLANLDTYTIIDTLPELEYDDITHLAAQICGMPISLISFIDRDRQWFKSRHGFLPLQTDRHLSFCTHAIQQPDKMMVVSDATQDRRFSENPLVYQKPGVIFYAGVPLVTEEGWALGTLCVIDNKPNQLTSAQAKSLTILARQVVTLLSLRKKTGELERTQENERREHSLRSLLINTMKEVVFQARLDGNWLFLNLAWETITGYSVAESQGRLLLDFVIEDDRPRIQTYLEQVRIGQQPLDQPVVRLSHKTGSIRYVEVFIRQTLNKHQEADGLSGTLTDITDRRQAEAALRESEERFRQIADNMEEIFWIRDLRECKFLYINSAYEAFSGLSPQPLFSDETAFLEFVFEQDRNTVLRAFQEVEQSLSYQFRARHRDGSWRWLRVRAFGIHEEGGRPSRRIGISTDITSILEKEHTLEETLKKEQDLNALKSQFITTASHEFKTPLTTISSSVELVRYYLSREPQTPFTALLTKHLNVIFERTTGLDALIMDTLTLSKLDEGKIHVLLQKIDLVALVRQVIVSDFTNREDSSQVAVSVLGDPIEVSIDAKLMSHVLTNLLSNAFKFSSTNPRLAIEFSEHTVRLAVTDQGIGIPEKDLTYLFGKFFRASNVHQIRGTGLGLAICKEYVELMQGYLEVDSTEGIGTTFTITFPLKG</sequence>
<dbReference type="InterPro" id="IPR003661">
    <property type="entry name" value="HisK_dim/P_dom"/>
</dbReference>
<evidence type="ECO:0000256" key="12">
    <source>
        <dbReference type="ARBA" id="ARBA00023136"/>
    </source>
</evidence>
<dbReference type="SMART" id="SM00387">
    <property type="entry name" value="HATPase_c"/>
    <property type="match status" value="1"/>
</dbReference>
<evidence type="ECO:0000256" key="8">
    <source>
        <dbReference type="ARBA" id="ARBA00022777"/>
    </source>
</evidence>
<dbReference type="AlphaFoldDB" id="A0A286G680"/>
<dbReference type="InterPro" id="IPR035965">
    <property type="entry name" value="PAS-like_dom_sf"/>
</dbReference>
<dbReference type="Pfam" id="PF00989">
    <property type="entry name" value="PAS"/>
    <property type="match status" value="1"/>
</dbReference>
<dbReference type="SMART" id="SM00086">
    <property type="entry name" value="PAC"/>
    <property type="match status" value="2"/>
</dbReference>